<protein>
    <submittedName>
        <fullName evidence="2">Uncharacterized protein</fullName>
    </submittedName>
</protein>
<feature type="compositionally biased region" description="Polar residues" evidence="1">
    <location>
        <begin position="1"/>
        <end position="15"/>
    </location>
</feature>
<proteinExistence type="predicted"/>
<comment type="caution">
    <text evidence="2">The sequence shown here is derived from an EMBL/GenBank/DDBJ whole genome shotgun (WGS) entry which is preliminary data.</text>
</comment>
<keyword evidence="3" id="KW-1185">Reference proteome</keyword>
<evidence type="ECO:0000313" key="3">
    <source>
        <dbReference type="Proteomes" id="UP000187203"/>
    </source>
</evidence>
<accession>A0A1R3KCQ0</accession>
<organism evidence="2 3">
    <name type="scientific">Corchorus olitorius</name>
    <dbReference type="NCBI Taxonomy" id="93759"/>
    <lineage>
        <taxon>Eukaryota</taxon>
        <taxon>Viridiplantae</taxon>
        <taxon>Streptophyta</taxon>
        <taxon>Embryophyta</taxon>
        <taxon>Tracheophyta</taxon>
        <taxon>Spermatophyta</taxon>
        <taxon>Magnoliopsida</taxon>
        <taxon>eudicotyledons</taxon>
        <taxon>Gunneridae</taxon>
        <taxon>Pentapetalae</taxon>
        <taxon>rosids</taxon>
        <taxon>malvids</taxon>
        <taxon>Malvales</taxon>
        <taxon>Malvaceae</taxon>
        <taxon>Grewioideae</taxon>
        <taxon>Apeibeae</taxon>
        <taxon>Corchorus</taxon>
    </lineage>
</organism>
<reference evidence="3" key="1">
    <citation type="submission" date="2013-09" db="EMBL/GenBank/DDBJ databases">
        <title>Corchorus olitorius genome sequencing.</title>
        <authorList>
            <person name="Alam M."/>
            <person name="Haque M.S."/>
            <person name="Islam M.S."/>
            <person name="Emdad E.M."/>
            <person name="Islam M.M."/>
            <person name="Ahmed B."/>
            <person name="Halim A."/>
            <person name="Hossen Q.M.M."/>
            <person name="Hossain M.Z."/>
            <person name="Ahmed R."/>
            <person name="Khan M.M."/>
            <person name="Islam R."/>
            <person name="Rashid M.M."/>
            <person name="Khan S.A."/>
            <person name="Rahman M.S."/>
            <person name="Alam M."/>
            <person name="Yahiya A.S."/>
            <person name="Khan M.S."/>
            <person name="Azam M.S."/>
            <person name="Haque T."/>
            <person name="Lashkar M.Z.H."/>
            <person name="Akhand A.I."/>
            <person name="Morshed G."/>
            <person name="Roy S."/>
            <person name="Uddin K.S."/>
            <person name="Rabeya T."/>
            <person name="Hossain A.S."/>
            <person name="Chowdhury A."/>
            <person name="Snigdha A.R."/>
            <person name="Mortoza M.S."/>
            <person name="Matin S.A."/>
            <person name="Hoque S.M.E."/>
            <person name="Islam M.K."/>
            <person name="Roy D.K."/>
            <person name="Haider R."/>
            <person name="Moosa M.M."/>
            <person name="Elias S.M."/>
            <person name="Hasan A.M."/>
            <person name="Jahan S."/>
            <person name="Shafiuddin M."/>
            <person name="Mahmood N."/>
            <person name="Shommy N.S."/>
        </authorList>
    </citation>
    <scope>NUCLEOTIDE SEQUENCE [LARGE SCALE GENOMIC DNA]</scope>
    <source>
        <strain evidence="3">cv. O-4</strain>
    </source>
</reference>
<dbReference type="AlphaFoldDB" id="A0A1R3KCQ0"/>
<feature type="compositionally biased region" description="Low complexity" evidence="1">
    <location>
        <begin position="18"/>
        <end position="37"/>
    </location>
</feature>
<gene>
    <name evidence="2" type="ORF">COLO4_09270</name>
</gene>
<sequence>MALSDSIYTHQNPHTYDTHLPSSTLELTLSTNTQRQT</sequence>
<evidence type="ECO:0000313" key="2">
    <source>
        <dbReference type="EMBL" id="OMP04819.1"/>
    </source>
</evidence>
<dbReference type="Proteomes" id="UP000187203">
    <property type="component" value="Unassembled WGS sequence"/>
</dbReference>
<feature type="region of interest" description="Disordered" evidence="1">
    <location>
        <begin position="1"/>
        <end position="37"/>
    </location>
</feature>
<name>A0A1R3KCQ0_9ROSI</name>
<evidence type="ECO:0000256" key="1">
    <source>
        <dbReference type="SAM" id="MobiDB-lite"/>
    </source>
</evidence>
<dbReference type="EMBL" id="AWUE01014186">
    <property type="protein sequence ID" value="OMP04819.1"/>
    <property type="molecule type" value="Genomic_DNA"/>
</dbReference>